<dbReference type="EMBL" id="ODYU01007554">
    <property type="protein sequence ID" value="SOQ50425.1"/>
    <property type="molecule type" value="Genomic_DNA"/>
</dbReference>
<protein>
    <submittedName>
        <fullName evidence="2">SFRICE_041322</fullName>
    </submittedName>
</protein>
<sequence>MCILVLAVEVSGDVLSPINVVGLAVCLLGICGHIVHKVIFIKSVTGTIQAVDADFNTIRRPLKISGEHDKPLLEDQTWPASEESDFDSNVVLFEVLQRRDGR</sequence>
<name>A0A2H1WBG3_SPOFR</name>
<keyword evidence="1" id="KW-1133">Transmembrane helix</keyword>
<dbReference type="AlphaFoldDB" id="A0A2H1WBG3"/>
<reference evidence="2" key="1">
    <citation type="submission" date="2016-07" db="EMBL/GenBank/DDBJ databases">
        <authorList>
            <person name="Bretaudeau A."/>
        </authorList>
    </citation>
    <scope>NUCLEOTIDE SEQUENCE</scope>
    <source>
        <strain evidence="2">Rice</strain>
        <tissue evidence="2">Whole body</tissue>
    </source>
</reference>
<accession>A0A2H1WBG3</accession>
<keyword evidence="1" id="KW-0472">Membrane</keyword>
<keyword evidence="1" id="KW-0812">Transmembrane</keyword>
<proteinExistence type="predicted"/>
<gene>
    <name evidence="2" type="ORF">SFRICE_041322</name>
</gene>
<organism evidence="2">
    <name type="scientific">Spodoptera frugiperda</name>
    <name type="common">Fall armyworm</name>
    <dbReference type="NCBI Taxonomy" id="7108"/>
    <lineage>
        <taxon>Eukaryota</taxon>
        <taxon>Metazoa</taxon>
        <taxon>Ecdysozoa</taxon>
        <taxon>Arthropoda</taxon>
        <taxon>Hexapoda</taxon>
        <taxon>Insecta</taxon>
        <taxon>Pterygota</taxon>
        <taxon>Neoptera</taxon>
        <taxon>Endopterygota</taxon>
        <taxon>Lepidoptera</taxon>
        <taxon>Glossata</taxon>
        <taxon>Ditrysia</taxon>
        <taxon>Noctuoidea</taxon>
        <taxon>Noctuidae</taxon>
        <taxon>Amphipyrinae</taxon>
        <taxon>Spodoptera</taxon>
    </lineage>
</organism>
<feature type="transmembrane region" description="Helical" evidence="1">
    <location>
        <begin position="14"/>
        <end position="35"/>
    </location>
</feature>
<evidence type="ECO:0000313" key="2">
    <source>
        <dbReference type="EMBL" id="SOQ50425.1"/>
    </source>
</evidence>
<evidence type="ECO:0000256" key="1">
    <source>
        <dbReference type="SAM" id="Phobius"/>
    </source>
</evidence>